<dbReference type="EMBL" id="MK797984">
    <property type="protein sequence ID" value="QCG76328.1"/>
    <property type="molecule type" value="Genomic_DNA"/>
</dbReference>
<organism evidence="1 2">
    <name type="scientific">Pseudomonas phage vB_PaeM_PA5oct</name>
    <dbReference type="NCBI Taxonomy" id="2163605"/>
    <lineage>
        <taxon>Viruses</taxon>
        <taxon>Duplodnaviria</taxon>
        <taxon>Heunggongvirae</taxon>
        <taxon>Uroviricota</taxon>
        <taxon>Caudoviricetes</taxon>
        <taxon>Arenbergviridae</taxon>
        <taxon>Wroclawvirus</taxon>
        <taxon>Wroclawvirus PA5oct</taxon>
    </lineage>
</organism>
<proteinExistence type="predicted"/>
<reference evidence="2" key="1">
    <citation type="journal article" date="2020" name="bioRxiv">
        <title>Integrative omics analysis of Pseudomonas aeruginosa virus PA5oct highlights the molecular complexity of jumbo phages.</title>
        <authorList>
            <person name="Lood C."/>
            <person name="Danis-Wlodarczyk K."/>
            <person name="Blasdel B.G."/>
            <person name="Jang H.B."/>
            <person name="Vandenheuvel D."/>
            <person name="Briers Y."/>
            <person name="Noben J.-P."/>
            <person name="van Noort V."/>
            <person name="Drulis-Kawa Z."/>
            <person name="Lavigne R."/>
        </authorList>
    </citation>
    <scope>NUCLEOTIDE SEQUENCE [LARGE SCALE GENOMIC DNA]</scope>
</reference>
<evidence type="ECO:0000313" key="2">
    <source>
        <dbReference type="Proteomes" id="UP000316733"/>
    </source>
</evidence>
<dbReference type="Proteomes" id="UP000316733">
    <property type="component" value="Segment"/>
</dbReference>
<protein>
    <submittedName>
        <fullName evidence="1">Uncharacterized protein</fullName>
    </submittedName>
</protein>
<name>A0A4Y5JUH6_9CAUD</name>
<sequence length="93" mass="11280">MKFIITLQSYTTTIQFLTNDFILYSDRNRLLELGIYDNKFNCYIHINNFNNNNIILCYLQHIIYTIHIHPFILSMCNSNWLSVNTKCYSRRLY</sequence>
<keyword evidence="2" id="KW-1185">Reference proteome</keyword>
<gene>
    <name evidence="1" type="ORF">EST35_0460</name>
</gene>
<accession>A0A4Y5JUH6</accession>
<evidence type="ECO:0000313" key="1">
    <source>
        <dbReference type="EMBL" id="QCG76328.1"/>
    </source>
</evidence>